<dbReference type="RefSeq" id="WP_350411751.1">
    <property type="nucleotide sequence ID" value="NZ_JBEOKT010000005.1"/>
</dbReference>
<dbReference type="InterPro" id="IPR051043">
    <property type="entry name" value="Sulfatase_Mod_Factor_Kinase"/>
</dbReference>
<gene>
    <name evidence="2" type="ORF">ABS362_07360</name>
</gene>
<keyword evidence="3" id="KW-1185">Reference proteome</keyword>
<name>A0ABV1RSK2_9BACT</name>
<dbReference type="PANTHER" id="PTHR23150:SF19">
    <property type="entry name" value="FORMYLGLYCINE-GENERATING ENZYME"/>
    <property type="match status" value="1"/>
</dbReference>
<accession>A0ABV1RSK2</accession>
<dbReference type="Pfam" id="PF03781">
    <property type="entry name" value="FGE-sulfatase"/>
    <property type="match status" value="1"/>
</dbReference>
<evidence type="ECO:0000313" key="2">
    <source>
        <dbReference type="EMBL" id="MER2997359.1"/>
    </source>
</evidence>
<proteinExistence type="predicted"/>
<dbReference type="InterPro" id="IPR042095">
    <property type="entry name" value="SUMF_sf"/>
</dbReference>
<evidence type="ECO:0000259" key="1">
    <source>
        <dbReference type="Pfam" id="PF03781"/>
    </source>
</evidence>
<organism evidence="2 3">
    <name type="scientific">Pontibacter populi</name>
    <dbReference type="NCBI Taxonomy" id="890055"/>
    <lineage>
        <taxon>Bacteria</taxon>
        <taxon>Pseudomonadati</taxon>
        <taxon>Bacteroidota</taxon>
        <taxon>Cytophagia</taxon>
        <taxon>Cytophagales</taxon>
        <taxon>Hymenobacteraceae</taxon>
        <taxon>Pontibacter</taxon>
    </lineage>
</organism>
<protein>
    <submittedName>
        <fullName evidence="2">SUMF1/EgtB/PvdO family nonheme iron enzyme</fullName>
    </submittedName>
</protein>
<comment type="caution">
    <text evidence="2">The sequence shown here is derived from an EMBL/GenBank/DDBJ whole genome shotgun (WGS) entry which is preliminary data.</text>
</comment>
<evidence type="ECO:0000313" key="3">
    <source>
        <dbReference type="Proteomes" id="UP001476807"/>
    </source>
</evidence>
<dbReference type="PROSITE" id="PS51257">
    <property type="entry name" value="PROKAR_LIPOPROTEIN"/>
    <property type="match status" value="1"/>
</dbReference>
<dbReference type="EMBL" id="JBEOKT010000005">
    <property type="protein sequence ID" value="MER2997359.1"/>
    <property type="molecule type" value="Genomic_DNA"/>
</dbReference>
<reference evidence="2 3" key="1">
    <citation type="submission" date="2024-06" db="EMBL/GenBank/DDBJ databases">
        <title>Pontibacter populi HYL7-15.</title>
        <authorList>
            <person name="Kim M.K."/>
        </authorList>
    </citation>
    <scope>NUCLEOTIDE SEQUENCE [LARGE SCALE GENOMIC DNA]</scope>
    <source>
        <strain evidence="2 3">HYL7-15</strain>
    </source>
</reference>
<sequence>MRNYSFLLLIVINVFSVSCYYRYPSSVRGTVVSTTTGYPIGYGYFDPEYNYGGFNENELIIEGSKKWSDTLNLTKKERKAQSKAQWTTIQKVIVGRSLDSIKGNPVPGAVYIGPLQLYADETEVANIHWQEFMYYINRDSVLFHELNLLPDTSVIKLNKSDYYYYGLSPAEGIKPITSYFYHPEYLYYPVVGVSHEQAVAYCKWRSKVVTAQHNTNQKSKQKLKINYRLPTEQEWEVIAAGGLDKKKLPFSSYTGLNVRYKVNPKAASFIAKKTVEPKSVAQIEQDLKETEVHDQPLNVKRPLPYFLQFRTPAYVYSGIPNDYGLFNILGNVAEMVAEKGIAKGGSWKDELSNSKITDSQLYTSPSDKVGFRCVCEVELMK</sequence>
<dbReference type="PANTHER" id="PTHR23150">
    <property type="entry name" value="SULFATASE MODIFYING FACTOR 1, 2"/>
    <property type="match status" value="1"/>
</dbReference>
<feature type="domain" description="Sulfatase-modifying factor enzyme-like" evidence="1">
    <location>
        <begin position="119"/>
        <end position="252"/>
    </location>
</feature>
<dbReference type="InterPro" id="IPR005532">
    <property type="entry name" value="SUMF_dom"/>
</dbReference>
<dbReference type="SUPFAM" id="SSF56436">
    <property type="entry name" value="C-type lectin-like"/>
    <property type="match status" value="1"/>
</dbReference>
<dbReference type="InterPro" id="IPR016187">
    <property type="entry name" value="CTDL_fold"/>
</dbReference>
<dbReference type="Gene3D" id="3.90.1580.10">
    <property type="entry name" value="paralog of FGE (formylglycine-generating enzyme)"/>
    <property type="match status" value="1"/>
</dbReference>
<dbReference type="Proteomes" id="UP001476807">
    <property type="component" value="Unassembled WGS sequence"/>
</dbReference>